<reference evidence="3" key="1">
    <citation type="submission" date="2021-02" db="EMBL/GenBank/DDBJ databases">
        <authorList>
            <person name="Nowell W R."/>
        </authorList>
    </citation>
    <scope>NUCLEOTIDE SEQUENCE</scope>
</reference>
<keyword evidence="1" id="KW-0472">Membrane</keyword>
<accession>A0A821JJ88</accession>
<evidence type="ECO:0000313" key="3">
    <source>
        <dbReference type="EMBL" id="CAF4721847.1"/>
    </source>
</evidence>
<dbReference type="EMBL" id="CAJOBR010003074">
    <property type="protein sequence ID" value="CAF4721847.1"/>
    <property type="molecule type" value="Genomic_DNA"/>
</dbReference>
<feature type="transmembrane region" description="Helical" evidence="1">
    <location>
        <begin position="140"/>
        <end position="159"/>
    </location>
</feature>
<dbReference type="AlphaFoldDB" id="A0A821JJ88"/>
<keyword evidence="1" id="KW-1133">Transmembrane helix</keyword>
<name>A0A821JJ88_9BILA</name>
<protein>
    <submittedName>
        <fullName evidence="3">Uncharacterized protein</fullName>
    </submittedName>
</protein>
<organism evidence="3 4">
    <name type="scientific">Rotaria socialis</name>
    <dbReference type="NCBI Taxonomy" id="392032"/>
    <lineage>
        <taxon>Eukaryota</taxon>
        <taxon>Metazoa</taxon>
        <taxon>Spiralia</taxon>
        <taxon>Gnathifera</taxon>
        <taxon>Rotifera</taxon>
        <taxon>Eurotatoria</taxon>
        <taxon>Bdelloidea</taxon>
        <taxon>Philodinida</taxon>
        <taxon>Philodinidae</taxon>
        <taxon>Rotaria</taxon>
    </lineage>
</organism>
<sequence>MTLFFVGYLIAVTSTIAFIVVILTPKWIYPNNLPVDANNLASPNERNYRGIFYVDVGYPNGTCACASLAIIVSSLSIILLWFAGGYLYIRRRCLMPMFVSMLALFTLLIFWISAVIWIVMITMNRDINLKNRCENIGFSTWITVGASGGYLLTFISFTLY</sequence>
<gene>
    <name evidence="2" type="ORF">GRG538_LOCUS5549</name>
    <name evidence="3" type="ORF">QYT958_LOCUS19016</name>
</gene>
<evidence type="ECO:0000256" key="1">
    <source>
        <dbReference type="SAM" id="Phobius"/>
    </source>
</evidence>
<evidence type="ECO:0000313" key="2">
    <source>
        <dbReference type="EMBL" id="CAF3351310.1"/>
    </source>
</evidence>
<dbReference type="Proteomes" id="UP000663872">
    <property type="component" value="Unassembled WGS sequence"/>
</dbReference>
<feature type="transmembrane region" description="Helical" evidence="1">
    <location>
        <begin position="101"/>
        <end position="120"/>
    </location>
</feature>
<evidence type="ECO:0000313" key="4">
    <source>
        <dbReference type="Proteomes" id="UP000663848"/>
    </source>
</evidence>
<comment type="caution">
    <text evidence="3">The sequence shown here is derived from an EMBL/GenBank/DDBJ whole genome shotgun (WGS) entry which is preliminary data.</text>
</comment>
<feature type="transmembrane region" description="Helical" evidence="1">
    <location>
        <begin position="66"/>
        <end position="89"/>
    </location>
</feature>
<dbReference type="EMBL" id="CAJNYT010000468">
    <property type="protein sequence ID" value="CAF3351310.1"/>
    <property type="molecule type" value="Genomic_DNA"/>
</dbReference>
<feature type="transmembrane region" description="Helical" evidence="1">
    <location>
        <begin position="7"/>
        <end position="29"/>
    </location>
</feature>
<proteinExistence type="predicted"/>
<dbReference type="Proteomes" id="UP000663848">
    <property type="component" value="Unassembled WGS sequence"/>
</dbReference>
<keyword evidence="1" id="KW-0812">Transmembrane</keyword>